<dbReference type="EMBL" id="CP000393">
    <property type="protein sequence ID" value="ABG50613.1"/>
    <property type="molecule type" value="Genomic_DNA"/>
</dbReference>
<evidence type="ECO:0000313" key="5">
    <source>
        <dbReference type="EMBL" id="ABG50613.1"/>
    </source>
</evidence>
<keyword evidence="2" id="KW-0479">Metal-binding</keyword>
<dbReference type="GO" id="GO:0046872">
    <property type="term" value="F:metal ion binding"/>
    <property type="evidence" value="ECO:0007669"/>
    <property type="project" value="UniProtKB-KW"/>
</dbReference>
<evidence type="ECO:0000256" key="3">
    <source>
        <dbReference type="SAM" id="MobiDB-lite"/>
    </source>
</evidence>
<dbReference type="KEGG" id="ter:Tery_1279"/>
<dbReference type="InterPro" id="IPR027806">
    <property type="entry name" value="HARBI1_dom"/>
</dbReference>
<sequence length="101" mass="11779">MTEIELIVDSTEQDIFRPKNDGKQKKYYSGKQKSHRLKNQIIITDNGKKIVDVIVGERGPESDIILFKKQQKKFDKEQRFQGDKGYQGGSRIDRPKKKNKP</sequence>
<evidence type="ECO:0000256" key="1">
    <source>
        <dbReference type="ARBA" id="ARBA00001968"/>
    </source>
</evidence>
<dbReference type="Pfam" id="PF13359">
    <property type="entry name" value="DDE_Tnp_4"/>
    <property type="match status" value="1"/>
</dbReference>
<dbReference type="HOGENOM" id="CLU_2319272_0_0_3"/>
<reference evidence="5" key="1">
    <citation type="submission" date="2006-06" db="EMBL/GenBank/DDBJ databases">
        <title>Complete sequence of Trichodesmium erythraeum IMS101.</title>
        <authorList>
            <consortium name="US DOE Joint Genome Institute"/>
            <person name="Copeland A."/>
            <person name="Lucas S."/>
            <person name="Lapidus A."/>
            <person name="Barry K."/>
            <person name="Detter J.C."/>
            <person name="Glavina del Rio T."/>
            <person name="Hammon N."/>
            <person name="Israni S."/>
            <person name="Dalin E."/>
            <person name="Tice H."/>
            <person name="Pitluck S."/>
            <person name="Kiss H."/>
            <person name="Munk A.C."/>
            <person name="Brettin T."/>
            <person name="Bruce D."/>
            <person name="Han C."/>
            <person name="Tapia R."/>
            <person name="Gilna P."/>
            <person name="Schmutz J."/>
            <person name="Larimer F."/>
            <person name="Land M."/>
            <person name="Hauser L."/>
            <person name="Kyrpides N."/>
            <person name="Kim E."/>
            <person name="Richardson P."/>
        </authorList>
    </citation>
    <scope>NUCLEOTIDE SEQUENCE [LARGE SCALE GENOMIC DNA]</scope>
    <source>
        <strain evidence="5">IMS101</strain>
    </source>
</reference>
<feature type="domain" description="DDE Tnp4" evidence="4">
    <location>
        <begin position="8"/>
        <end position="98"/>
    </location>
</feature>
<proteinExistence type="predicted"/>
<dbReference type="AlphaFoldDB" id="Q116G1"/>
<dbReference type="OrthoDB" id="465276at2"/>
<name>Q116G1_TRIEI</name>
<feature type="region of interest" description="Disordered" evidence="3">
    <location>
        <begin position="75"/>
        <end position="101"/>
    </location>
</feature>
<accession>Q116G1</accession>
<organism evidence="5">
    <name type="scientific">Trichodesmium erythraeum (strain IMS101)</name>
    <dbReference type="NCBI Taxonomy" id="203124"/>
    <lineage>
        <taxon>Bacteria</taxon>
        <taxon>Bacillati</taxon>
        <taxon>Cyanobacteriota</taxon>
        <taxon>Cyanophyceae</taxon>
        <taxon>Oscillatoriophycideae</taxon>
        <taxon>Oscillatoriales</taxon>
        <taxon>Microcoleaceae</taxon>
        <taxon>Trichodesmium</taxon>
    </lineage>
</organism>
<gene>
    <name evidence="5" type="ordered locus">Tery_1279</name>
</gene>
<evidence type="ECO:0000259" key="4">
    <source>
        <dbReference type="Pfam" id="PF13359"/>
    </source>
</evidence>
<protein>
    <recommendedName>
        <fullName evidence="4">DDE Tnp4 domain-containing protein</fullName>
    </recommendedName>
</protein>
<comment type="cofactor">
    <cofactor evidence="1">
        <name>a divalent metal cation</name>
        <dbReference type="ChEBI" id="CHEBI:60240"/>
    </cofactor>
</comment>
<evidence type="ECO:0000256" key="2">
    <source>
        <dbReference type="ARBA" id="ARBA00022723"/>
    </source>
</evidence>